<dbReference type="RefSeq" id="WP_350347276.1">
    <property type="nucleotide sequence ID" value="NZ_CP158374.1"/>
</dbReference>
<sequence length="153" mass="17392">MWIQFDGSRKIAVIRVVQMSSPPRPLLRAETWAPDPSDRDLIGFFPADELRLAAETVWGEYSATVQEQGQEPAAAKEHHGVPWHPLLEAEETQPGVWVHRDLKGRIAWQVQLFDDGTRVVYEGEVYGVVVGRFDQLRTAVEALHSEYVARFRA</sequence>
<dbReference type="EMBL" id="CP158374">
    <property type="protein sequence ID" value="XBX81254.1"/>
    <property type="molecule type" value="Genomic_DNA"/>
</dbReference>
<accession>A0AAU7W460</accession>
<gene>
    <name evidence="1" type="ORF">ABIQ69_11605</name>
</gene>
<name>A0AAU7W460_9MICO</name>
<proteinExistence type="predicted"/>
<evidence type="ECO:0000313" key="1">
    <source>
        <dbReference type="EMBL" id="XBX81254.1"/>
    </source>
</evidence>
<organism evidence="1">
    <name type="scientific">Agromyces sp. G08B096</name>
    <dbReference type="NCBI Taxonomy" id="3156399"/>
    <lineage>
        <taxon>Bacteria</taxon>
        <taxon>Bacillati</taxon>
        <taxon>Actinomycetota</taxon>
        <taxon>Actinomycetes</taxon>
        <taxon>Micrococcales</taxon>
        <taxon>Microbacteriaceae</taxon>
        <taxon>Agromyces</taxon>
    </lineage>
</organism>
<protein>
    <submittedName>
        <fullName evidence="1">Uncharacterized protein</fullName>
    </submittedName>
</protein>
<dbReference type="AlphaFoldDB" id="A0AAU7W460"/>
<reference evidence="1" key="1">
    <citation type="submission" date="2024-05" db="EMBL/GenBank/DDBJ databases">
        <authorList>
            <person name="Yu L."/>
        </authorList>
    </citation>
    <scope>NUCLEOTIDE SEQUENCE</scope>
    <source>
        <strain evidence="1">G08B096</strain>
    </source>
</reference>